<dbReference type="CDD" id="cd00158">
    <property type="entry name" value="RHOD"/>
    <property type="match status" value="1"/>
</dbReference>
<dbReference type="PROSITE" id="PS51352">
    <property type="entry name" value="THIOREDOXIN_2"/>
    <property type="match status" value="1"/>
</dbReference>
<dbReference type="PRINTS" id="PR00421">
    <property type="entry name" value="THIOREDOXIN"/>
</dbReference>
<keyword evidence="1" id="KW-0813">Transport</keyword>
<dbReference type="EMBL" id="FQWO01000001">
    <property type="protein sequence ID" value="SHG36950.1"/>
    <property type="molecule type" value="Genomic_DNA"/>
</dbReference>
<dbReference type="SUPFAM" id="SSF52821">
    <property type="entry name" value="Rhodanese/Cell cycle control phosphatase"/>
    <property type="match status" value="1"/>
</dbReference>
<evidence type="ECO:0000313" key="10">
    <source>
        <dbReference type="Proteomes" id="UP000184384"/>
    </source>
</evidence>
<sequence length="231" mass="26265">MKFNSIFYLLLSFVILSCNGQTSTNIKTIEAKDFADKINTTEKPQILDVRTPEEFTSGHIDKATNVDWLGDSFVVDAEKFDKTKPVFVYCKSGGRSKKAAEKLQELGFKNIYELNGGFLKWDSAGLSKPTGKVVGMSSQEYKALLNTDKKVLISFYAEWCAPCKKMTPYLTKMQTELSDKVTIIRLDADKNKTLMAEMKIDELPTLLLYQNKELQWKHSGFISEEDLKKQL</sequence>
<dbReference type="RefSeq" id="WP_072939526.1">
    <property type="nucleotide sequence ID" value="NZ_FQWO01000001.1"/>
</dbReference>
<dbReference type="InterPro" id="IPR017937">
    <property type="entry name" value="Thioredoxin_CS"/>
</dbReference>
<dbReference type="GO" id="GO:0005829">
    <property type="term" value="C:cytosol"/>
    <property type="evidence" value="ECO:0007669"/>
    <property type="project" value="TreeGrafter"/>
</dbReference>
<evidence type="ECO:0000313" key="11">
    <source>
        <dbReference type="Proteomes" id="UP000237771"/>
    </source>
</evidence>
<organism evidence="9 10">
    <name type="scientific">Flavobacterium granuli</name>
    <dbReference type="NCBI Taxonomy" id="280093"/>
    <lineage>
        <taxon>Bacteria</taxon>
        <taxon>Pseudomonadati</taxon>
        <taxon>Bacteroidota</taxon>
        <taxon>Flavobacteriia</taxon>
        <taxon>Flavobacteriales</taxon>
        <taxon>Flavobacteriaceae</taxon>
        <taxon>Flavobacterium</taxon>
    </lineage>
</organism>
<reference evidence="9" key="1">
    <citation type="submission" date="2016-11" db="EMBL/GenBank/DDBJ databases">
        <authorList>
            <person name="Jaros S."/>
            <person name="Januszkiewicz K."/>
            <person name="Wedrychowicz H."/>
        </authorList>
    </citation>
    <scope>NUCLEOTIDE SEQUENCE [LARGE SCALE GENOMIC DNA]</scope>
    <source>
        <strain evidence="9">DSM 19729</strain>
    </source>
</reference>
<dbReference type="GO" id="GO:0045454">
    <property type="term" value="P:cell redox homeostasis"/>
    <property type="evidence" value="ECO:0007669"/>
    <property type="project" value="TreeGrafter"/>
</dbReference>
<keyword evidence="11" id="KW-1185">Reference proteome</keyword>
<keyword evidence="3" id="KW-1015">Disulfide bond</keyword>
<dbReference type="CDD" id="cd02947">
    <property type="entry name" value="TRX_family"/>
    <property type="match status" value="1"/>
</dbReference>
<feature type="chain" id="PRO_5013382090" evidence="5">
    <location>
        <begin position="21"/>
        <end position="231"/>
    </location>
</feature>
<evidence type="ECO:0000256" key="1">
    <source>
        <dbReference type="ARBA" id="ARBA00022448"/>
    </source>
</evidence>
<dbReference type="Gene3D" id="3.40.30.10">
    <property type="entry name" value="Glutaredoxin"/>
    <property type="match status" value="1"/>
</dbReference>
<dbReference type="Proteomes" id="UP000237771">
    <property type="component" value="Unassembled WGS sequence"/>
</dbReference>
<dbReference type="AlphaFoldDB" id="A0A1M5J9M6"/>
<keyword evidence="2" id="KW-0249">Electron transport</keyword>
<feature type="domain" description="Rhodanese" evidence="6">
    <location>
        <begin position="40"/>
        <end position="130"/>
    </location>
</feature>
<dbReference type="PROSITE" id="PS50206">
    <property type="entry name" value="RHODANESE_3"/>
    <property type="match status" value="1"/>
</dbReference>
<dbReference type="PROSITE" id="PS51257">
    <property type="entry name" value="PROKAR_LIPOPROTEIN"/>
    <property type="match status" value="1"/>
</dbReference>
<evidence type="ECO:0000256" key="2">
    <source>
        <dbReference type="ARBA" id="ARBA00022982"/>
    </source>
</evidence>
<dbReference type="PROSITE" id="PS00194">
    <property type="entry name" value="THIOREDOXIN_1"/>
    <property type="match status" value="1"/>
</dbReference>
<keyword evidence="5" id="KW-0732">Signal</keyword>
<feature type="domain" description="Thioredoxin" evidence="7">
    <location>
        <begin position="122"/>
        <end position="231"/>
    </location>
</feature>
<evidence type="ECO:0000259" key="6">
    <source>
        <dbReference type="PROSITE" id="PS50206"/>
    </source>
</evidence>
<dbReference type="SUPFAM" id="SSF52833">
    <property type="entry name" value="Thioredoxin-like"/>
    <property type="match status" value="1"/>
</dbReference>
<protein>
    <submittedName>
        <fullName evidence="9">Thioredoxin</fullName>
    </submittedName>
</protein>
<evidence type="ECO:0000313" key="9">
    <source>
        <dbReference type="EMBL" id="SHG36950.1"/>
    </source>
</evidence>
<dbReference type="STRING" id="280093.SAMN05443373_101576"/>
<dbReference type="Proteomes" id="UP000184384">
    <property type="component" value="Unassembled WGS sequence"/>
</dbReference>
<dbReference type="PANTHER" id="PTHR45663:SF11">
    <property type="entry name" value="GEO12009P1"/>
    <property type="match status" value="1"/>
</dbReference>
<keyword evidence="4" id="KW-0676">Redox-active center</keyword>
<reference evidence="10" key="2">
    <citation type="submission" date="2016-11" db="EMBL/GenBank/DDBJ databases">
        <authorList>
            <person name="Varghese N."/>
            <person name="Submissions S."/>
        </authorList>
    </citation>
    <scope>NUCLEOTIDE SEQUENCE [LARGE SCALE GENOMIC DNA]</scope>
    <source>
        <strain evidence="10">DSM 19729</strain>
    </source>
</reference>
<dbReference type="OrthoDB" id="9808735at2"/>
<dbReference type="PANTHER" id="PTHR45663">
    <property type="entry name" value="GEO12009P1"/>
    <property type="match status" value="1"/>
</dbReference>
<dbReference type="Gene3D" id="3.40.250.10">
    <property type="entry name" value="Rhodanese-like domain"/>
    <property type="match status" value="1"/>
</dbReference>
<feature type="signal peptide" evidence="5">
    <location>
        <begin position="1"/>
        <end position="20"/>
    </location>
</feature>
<proteinExistence type="predicted"/>
<name>A0A1M5J9M6_9FLAO</name>
<dbReference type="EMBL" id="PVUB01000001">
    <property type="protein sequence ID" value="PRZ28282.1"/>
    <property type="molecule type" value="Genomic_DNA"/>
</dbReference>
<dbReference type="Pfam" id="PF00581">
    <property type="entry name" value="Rhodanese"/>
    <property type="match status" value="1"/>
</dbReference>
<dbReference type="InterPro" id="IPR013766">
    <property type="entry name" value="Thioredoxin_domain"/>
</dbReference>
<evidence type="ECO:0000259" key="7">
    <source>
        <dbReference type="PROSITE" id="PS51352"/>
    </source>
</evidence>
<evidence type="ECO:0000313" key="8">
    <source>
        <dbReference type="EMBL" id="PRZ28282.1"/>
    </source>
</evidence>
<accession>A0A1M5J9M6</accession>
<dbReference type="GO" id="GO:0015035">
    <property type="term" value="F:protein-disulfide reductase activity"/>
    <property type="evidence" value="ECO:0007669"/>
    <property type="project" value="TreeGrafter"/>
</dbReference>
<dbReference type="InterPro" id="IPR036873">
    <property type="entry name" value="Rhodanese-like_dom_sf"/>
</dbReference>
<gene>
    <name evidence="8" type="ORF">BC624_101576</name>
    <name evidence="9" type="ORF">SAMN05443373_101576</name>
</gene>
<dbReference type="Pfam" id="PF00085">
    <property type="entry name" value="Thioredoxin"/>
    <property type="match status" value="1"/>
</dbReference>
<reference evidence="8 11" key="3">
    <citation type="submission" date="2018-03" db="EMBL/GenBank/DDBJ databases">
        <title>Genomic Encyclopedia of Archaeal and Bacterial Type Strains, Phase II (KMG-II): from individual species to whole genera.</title>
        <authorList>
            <person name="Goeker M."/>
        </authorList>
    </citation>
    <scope>NUCLEOTIDE SEQUENCE [LARGE SCALE GENOMIC DNA]</scope>
    <source>
        <strain evidence="8 11">DSM 17797</strain>
    </source>
</reference>
<evidence type="ECO:0000256" key="4">
    <source>
        <dbReference type="ARBA" id="ARBA00023284"/>
    </source>
</evidence>
<evidence type="ECO:0000256" key="3">
    <source>
        <dbReference type="ARBA" id="ARBA00023157"/>
    </source>
</evidence>
<dbReference type="SMART" id="SM00450">
    <property type="entry name" value="RHOD"/>
    <property type="match status" value="1"/>
</dbReference>
<dbReference type="InterPro" id="IPR036249">
    <property type="entry name" value="Thioredoxin-like_sf"/>
</dbReference>
<dbReference type="InterPro" id="IPR001763">
    <property type="entry name" value="Rhodanese-like_dom"/>
</dbReference>
<evidence type="ECO:0000256" key="5">
    <source>
        <dbReference type="SAM" id="SignalP"/>
    </source>
</evidence>